<name>A0AAD1XIZ0_EUPCR</name>
<dbReference type="EMBL" id="CAMPGE010014785">
    <property type="protein sequence ID" value="CAI2373435.1"/>
    <property type="molecule type" value="Genomic_DNA"/>
</dbReference>
<dbReference type="Proteomes" id="UP001295684">
    <property type="component" value="Unassembled WGS sequence"/>
</dbReference>
<reference evidence="1" key="1">
    <citation type="submission" date="2023-07" db="EMBL/GenBank/DDBJ databases">
        <authorList>
            <consortium name="AG Swart"/>
            <person name="Singh M."/>
            <person name="Singh A."/>
            <person name="Seah K."/>
            <person name="Emmerich C."/>
        </authorList>
    </citation>
    <scope>NUCLEOTIDE SEQUENCE</scope>
    <source>
        <strain evidence="1">DP1</strain>
    </source>
</reference>
<keyword evidence="2" id="KW-1185">Reference proteome</keyword>
<dbReference type="AlphaFoldDB" id="A0AAD1XIZ0"/>
<evidence type="ECO:0000313" key="2">
    <source>
        <dbReference type="Proteomes" id="UP001295684"/>
    </source>
</evidence>
<accession>A0AAD1XIZ0</accession>
<protein>
    <submittedName>
        <fullName evidence="1">Uncharacterized protein</fullName>
    </submittedName>
</protein>
<proteinExistence type="predicted"/>
<comment type="caution">
    <text evidence="1">The sequence shown here is derived from an EMBL/GenBank/DDBJ whole genome shotgun (WGS) entry which is preliminary data.</text>
</comment>
<gene>
    <name evidence="1" type="ORF">ECRASSUSDP1_LOCUS14781</name>
</gene>
<organism evidence="1 2">
    <name type="scientific">Euplotes crassus</name>
    <dbReference type="NCBI Taxonomy" id="5936"/>
    <lineage>
        <taxon>Eukaryota</taxon>
        <taxon>Sar</taxon>
        <taxon>Alveolata</taxon>
        <taxon>Ciliophora</taxon>
        <taxon>Intramacronucleata</taxon>
        <taxon>Spirotrichea</taxon>
        <taxon>Hypotrichia</taxon>
        <taxon>Euplotida</taxon>
        <taxon>Euplotidae</taxon>
        <taxon>Moneuplotes</taxon>
    </lineage>
</organism>
<sequence length="99" mass="11084">MKKPTGTDPVGYSQGLRKCELLVRAEVWWMSGVLGCRERIRWRVGSVGRCHGSEVLGIFGVLGGFLCARLTFDCGKGKDIFECLLDQRLNCYVIGISKW</sequence>
<evidence type="ECO:0000313" key="1">
    <source>
        <dbReference type="EMBL" id="CAI2373435.1"/>
    </source>
</evidence>